<dbReference type="GO" id="GO:0046677">
    <property type="term" value="P:response to antibiotic"/>
    <property type="evidence" value="ECO:0007669"/>
    <property type="project" value="InterPro"/>
</dbReference>
<evidence type="ECO:0000256" key="2">
    <source>
        <dbReference type="ARBA" id="ARBA00023125"/>
    </source>
</evidence>
<dbReference type="Pfam" id="PF00392">
    <property type="entry name" value="GntR"/>
    <property type="match status" value="1"/>
</dbReference>
<organism evidence="6 7">
    <name type="scientific">Thermogemmatispora aurantia</name>
    <dbReference type="NCBI Taxonomy" id="2045279"/>
    <lineage>
        <taxon>Bacteria</taxon>
        <taxon>Bacillati</taxon>
        <taxon>Chloroflexota</taxon>
        <taxon>Ktedonobacteria</taxon>
        <taxon>Thermogemmatisporales</taxon>
        <taxon>Thermogemmatisporaceae</taxon>
        <taxon>Thermogemmatispora</taxon>
    </lineage>
</organism>
<dbReference type="Gene3D" id="1.20.120.330">
    <property type="entry name" value="Nucleotidyltransferases domain 2"/>
    <property type="match status" value="1"/>
</dbReference>
<evidence type="ECO:0000259" key="5">
    <source>
        <dbReference type="Pfam" id="PF07827"/>
    </source>
</evidence>
<evidence type="ECO:0000259" key="4">
    <source>
        <dbReference type="Pfam" id="PF00392"/>
    </source>
</evidence>
<evidence type="ECO:0000256" key="3">
    <source>
        <dbReference type="ARBA" id="ARBA00023163"/>
    </source>
</evidence>
<sequence>MLTPGERLPPGRELAAQLRLSRTALREALQTTTQRHCYTMRSLVLLEALSLSDLPEGFALLCELVMQRDLRDHQRVAALSVRPLGRGSRPGPSPMTSH</sequence>
<dbReference type="EMBL" id="BKZV01000003">
    <property type="protein sequence ID" value="GER83914.1"/>
    <property type="molecule type" value="Genomic_DNA"/>
</dbReference>
<dbReference type="Pfam" id="PF07827">
    <property type="entry name" value="KNTase_C"/>
    <property type="match status" value="1"/>
</dbReference>
<dbReference type="AlphaFoldDB" id="A0A5J4K5M0"/>
<dbReference type="SUPFAM" id="SSF81593">
    <property type="entry name" value="Nucleotidyltransferase substrate binding subunit/domain"/>
    <property type="match status" value="1"/>
</dbReference>
<evidence type="ECO:0000313" key="7">
    <source>
        <dbReference type="Proteomes" id="UP000334820"/>
    </source>
</evidence>
<feature type="domain" description="Kanamycin nucleotidyltransferase C-terminal" evidence="5">
    <location>
        <begin position="33"/>
        <end position="77"/>
    </location>
</feature>
<keyword evidence="7" id="KW-1185">Reference proteome</keyword>
<accession>A0A5J4K5M0</accession>
<dbReference type="SUPFAM" id="SSF46785">
    <property type="entry name" value="Winged helix' DNA-binding domain"/>
    <property type="match status" value="1"/>
</dbReference>
<dbReference type="GO" id="GO:0016779">
    <property type="term" value="F:nucleotidyltransferase activity"/>
    <property type="evidence" value="ECO:0007669"/>
    <property type="project" value="InterPro"/>
</dbReference>
<keyword evidence="1" id="KW-0805">Transcription regulation</keyword>
<evidence type="ECO:0008006" key="8">
    <source>
        <dbReference type="Google" id="ProtNLM"/>
    </source>
</evidence>
<gene>
    <name evidence="6" type="ORF">KTAU_25510</name>
</gene>
<dbReference type="InterPro" id="IPR000524">
    <property type="entry name" value="Tscrpt_reg_HTH_GntR"/>
</dbReference>
<feature type="domain" description="HTH gntR-type" evidence="4">
    <location>
        <begin position="2"/>
        <end position="31"/>
    </location>
</feature>
<dbReference type="GO" id="GO:0003700">
    <property type="term" value="F:DNA-binding transcription factor activity"/>
    <property type="evidence" value="ECO:0007669"/>
    <property type="project" value="InterPro"/>
</dbReference>
<keyword evidence="3" id="KW-0804">Transcription</keyword>
<name>A0A5J4K5M0_9CHLR</name>
<keyword evidence="2" id="KW-0238">DNA-binding</keyword>
<dbReference type="InterPro" id="IPR036390">
    <property type="entry name" value="WH_DNA-bd_sf"/>
</dbReference>
<comment type="caution">
    <text evidence="6">The sequence shown here is derived from an EMBL/GenBank/DDBJ whole genome shotgun (WGS) entry which is preliminary data.</text>
</comment>
<evidence type="ECO:0000313" key="6">
    <source>
        <dbReference type="EMBL" id="GER83914.1"/>
    </source>
</evidence>
<proteinExistence type="predicted"/>
<dbReference type="Proteomes" id="UP000334820">
    <property type="component" value="Unassembled WGS sequence"/>
</dbReference>
<dbReference type="GO" id="GO:0003677">
    <property type="term" value="F:DNA binding"/>
    <property type="evidence" value="ECO:0007669"/>
    <property type="project" value="UniProtKB-KW"/>
</dbReference>
<reference evidence="6 7" key="1">
    <citation type="journal article" date="2019" name="Int. J. Syst. Evol. Microbiol.">
        <title>Thermogemmatispora aurantia sp. nov. and Thermogemmatispora argillosa sp. nov., within the class Ktedonobacteria, and emended description of the genus Thermogemmatispora.</title>
        <authorList>
            <person name="Zheng Y."/>
            <person name="Wang C.M."/>
            <person name="Sakai Y."/>
            <person name="Abe K."/>
            <person name="Yokota A."/>
            <person name="Yabe S."/>
        </authorList>
    </citation>
    <scope>NUCLEOTIDE SEQUENCE [LARGE SCALE GENOMIC DNA]</scope>
    <source>
        <strain evidence="6 7">A1-2</strain>
    </source>
</reference>
<dbReference type="InterPro" id="IPR012481">
    <property type="entry name" value="KNTase_C"/>
</dbReference>
<protein>
    <recommendedName>
        <fullName evidence="8">HTH gntR-type domain-containing protein</fullName>
    </recommendedName>
</protein>
<evidence type="ECO:0000256" key="1">
    <source>
        <dbReference type="ARBA" id="ARBA00023015"/>
    </source>
</evidence>